<feature type="active site" description="Nucleophile" evidence="3">
    <location>
        <position position="495"/>
    </location>
</feature>
<dbReference type="EMBL" id="AGNL01018941">
    <property type="protein sequence ID" value="EJK62365.1"/>
    <property type="molecule type" value="Genomic_DNA"/>
</dbReference>
<comment type="caution">
    <text evidence="5">The sequence shown here is derived from an EMBL/GenBank/DDBJ whole genome shotgun (WGS) entry which is preliminary data.</text>
</comment>
<evidence type="ECO:0000313" key="6">
    <source>
        <dbReference type="Proteomes" id="UP000266841"/>
    </source>
</evidence>
<dbReference type="GO" id="GO:0006525">
    <property type="term" value="P:arginine metabolic process"/>
    <property type="evidence" value="ECO:0007669"/>
    <property type="project" value="TreeGrafter"/>
</dbReference>
<feature type="compositionally biased region" description="Polar residues" evidence="4">
    <location>
        <begin position="58"/>
        <end position="68"/>
    </location>
</feature>
<dbReference type="Gene3D" id="3.75.10.10">
    <property type="entry name" value="L-arginine/glycine Amidinotransferase, Chain A"/>
    <property type="match status" value="1"/>
</dbReference>
<name>K0SAR0_THAOC</name>
<accession>K0SAR0</accession>
<comment type="similarity">
    <text evidence="1">Belongs to the DDAH family.</text>
</comment>
<feature type="region of interest" description="Disordered" evidence="4">
    <location>
        <begin position="1"/>
        <end position="31"/>
    </location>
</feature>
<dbReference type="SUPFAM" id="SSF55909">
    <property type="entry name" value="Pentein"/>
    <property type="match status" value="1"/>
</dbReference>
<dbReference type="eggNOG" id="ENOG502QWPA">
    <property type="taxonomic scope" value="Eukaryota"/>
</dbReference>
<dbReference type="FunFam" id="3.75.10.10:FF:000004">
    <property type="entry name" value="N(G),N(G)-dimethylarginine dimethylaminohydrolase 1"/>
    <property type="match status" value="1"/>
</dbReference>
<feature type="compositionally biased region" description="Polar residues" evidence="4">
    <location>
        <begin position="77"/>
        <end position="87"/>
    </location>
</feature>
<evidence type="ECO:0000313" key="5">
    <source>
        <dbReference type="EMBL" id="EJK62365.1"/>
    </source>
</evidence>
<dbReference type="GO" id="GO:0000052">
    <property type="term" value="P:citrulline metabolic process"/>
    <property type="evidence" value="ECO:0007669"/>
    <property type="project" value="TreeGrafter"/>
</dbReference>
<protein>
    <submittedName>
        <fullName evidence="5">Uncharacterized protein</fullName>
    </submittedName>
</protein>
<evidence type="ECO:0000256" key="2">
    <source>
        <dbReference type="ARBA" id="ARBA00022801"/>
    </source>
</evidence>
<reference evidence="5 6" key="1">
    <citation type="journal article" date="2012" name="Genome Biol.">
        <title>Genome and low-iron response of an oceanic diatom adapted to chronic iron limitation.</title>
        <authorList>
            <person name="Lommer M."/>
            <person name="Specht M."/>
            <person name="Roy A.S."/>
            <person name="Kraemer L."/>
            <person name="Andreson R."/>
            <person name="Gutowska M.A."/>
            <person name="Wolf J."/>
            <person name="Bergner S.V."/>
            <person name="Schilhabel M.B."/>
            <person name="Klostermeier U.C."/>
            <person name="Beiko R.G."/>
            <person name="Rosenstiel P."/>
            <person name="Hippler M."/>
            <person name="Laroche J."/>
        </authorList>
    </citation>
    <scope>NUCLEOTIDE SEQUENCE [LARGE SCALE GENOMIC DNA]</scope>
    <source>
        <strain evidence="5 6">CCMP1005</strain>
    </source>
</reference>
<dbReference type="AlphaFoldDB" id="K0SAR0"/>
<feature type="active site" description="Proton donor" evidence="3">
    <location>
        <position position="398"/>
    </location>
</feature>
<dbReference type="PANTHER" id="PTHR12737">
    <property type="entry name" value="DIMETHYLARGININE DIMETHYLAMINOHYDROLASE"/>
    <property type="match status" value="1"/>
</dbReference>
<evidence type="ECO:0000256" key="1">
    <source>
        <dbReference type="ARBA" id="ARBA00008532"/>
    </source>
</evidence>
<dbReference type="PANTHER" id="PTHR12737:SF9">
    <property type="entry name" value="DIMETHYLARGININASE"/>
    <property type="match status" value="1"/>
</dbReference>
<dbReference type="OrthoDB" id="26679at2759"/>
<dbReference type="InterPro" id="IPR033199">
    <property type="entry name" value="DDAH-like"/>
</dbReference>
<evidence type="ECO:0000256" key="4">
    <source>
        <dbReference type="SAM" id="MobiDB-lite"/>
    </source>
</evidence>
<dbReference type="GO" id="GO:0016403">
    <property type="term" value="F:dimethylargininase activity"/>
    <property type="evidence" value="ECO:0007669"/>
    <property type="project" value="TreeGrafter"/>
</dbReference>
<evidence type="ECO:0000256" key="3">
    <source>
        <dbReference type="PIRSR" id="PIRSR633199-1"/>
    </source>
</evidence>
<dbReference type="Proteomes" id="UP000266841">
    <property type="component" value="Unassembled WGS sequence"/>
</dbReference>
<organism evidence="5 6">
    <name type="scientific">Thalassiosira oceanica</name>
    <name type="common">Marine diatom</name>
    <dbReference type="NCBI Taxonomy" id="159749"/>
    <lineage>
        <taxon>Eukaryota</taxon>
        <taxon>Sar</taxon>
        <taxon>Stramenopiles</taxon>
        <taxon>Ochrophyta</taxon>
        <taxon>Bacillariophyta</taxon>
        <taxon>Coscinodiscophyceae</taxon>
        <taxon>Thalassiosirophycidae</taxon>
        <taxon>Thalassiosirales</taxon>
        <taxon>Thalassiosiraceae</taxon>
        <taxon>Thalassiosira</taxon>
    </lineage>
</organism>
<proteinExistence type="inferred from homology"/>
<keyword evidence="6" id="KW-1185">Reference proteome</keyword>
<keyword evidence="2" id="KW-0378">Hydrolase</keyword>
<dbReference type="GO" id="GO:0016597">
    <property type="term" value="F:amino acid binding"/>
    <property type="evidence" value="ECO:0007669"/>
    <property type="project" value="TreeGrafter"/>
</dbReference>
<feature type="region of interest" description="Disordered" evidence="4">
    <location>
        <begin position="58"/>
        <end position="92"/>
    </location>
</feature>
<dbReference type="GO" id="GO:0045429">
    <property type="term" value="P:positive regulation of nitric oxide biosynthetic process"/>
    <property type="evidence" value="ECO:0007669"/>
    <property type="project" value="TreeGrafter"/>
</dbReference>
<dbReference type="Pfam" id="PF02274">
    <property type="entry name" value="ADI"/>
    <property type="match status" value="1"/>
</dbReference>
<gene>
    <name evidence="5" type="ORF">THAOC_17025</name>
</gene>
<sequence>MEPSSCIQGDETKKRKLDSPTNNEGSLVASDAMDLKHFLDQQSEQMRRMQSQIDGLVATNSTLQARSTTKPRDKPNKSTSSERSATCLNRGAAHWKDPSSIKEDTKCVKKKVERYCCGCLDNEGQLAITHDDALLQVINWSVASFGERNRPKCNPFLGRYAAVSVETWTAAVSGNTLGSSTRRPLPLAVENHWFDNRPGVMLFSRAVQHCVHRGARSSRQSCRRHKHTLAIARSLPDSFTDAVSDHSTTSGDEVSLVLSRKQHDDYIRELRRHIPTICLPPEENHPDCLFVEDTMVAYSKSAVITSMGHESRRGEVDTIKDIVAQLGIRIHDMRDDEKARCDGGDVMYTGRHLFVGLSRRTNQEGFEFLKRALVADGELNESDVVAVPPVVAGKDVLHLKSAVTHIDERTLLAPEGPIGDAVLDSMGADTRGYEAIRLPDVLSCNAVVVNGHVIAQDSECDASKSIVSELCDRKGLGLSFVDTSELAKKDAALTCCSVLLGI</sequence>